<dbReference type="EnsemblMetazoa" id="XM_019998005.1">
    <property type="protein sequence ID" value="XP_019853564.1"/>
    <property type="gene ID" value="LOC109582930"/>
</dbReference>
<dbReference type="Proteomes" id="UP000007879">
    <property type="component" value="Unassembled WGS sequence"/>
</dbReference>
<dbReference type="GO" id="GO:0000175">
    <property type="term" value="F:3'-5'-RNA exonuclease activity"/>
    <property type="evidence" value="ECO:0007669"/>
    <property type="project" value="TreeGrafter"/>
</dbReference>
<proteinExistence type="predicted"/>
<evidence type="ECO:0000313" key="9">
    <source>
        <dbReference type="Proteomes" id="UP000007879"/>
    </source>
</evidence>
<keyword evidence="2" id="KW-0378">Hydrolase</keyword>
<keyword evidence="1" id="KW-0540">Nuclease</keyword>
<evidence type="ECO:0000256" key="5">
    <source>
        <dbReference type="ARBA" id="ARBA00029300"/>
    </source>
</evidence>
<dbReference type="GeneID" id="109582930"/>
<sequence>MIPFLSELHLSLSRTVPIQYHWIQPLTASLMESITNNHKRFPVSFDGLVFYVNDDTSRSFLGLHVQEGHQELCSIVDDIDRIFEKFKLPKFYTERSFHVSLYWALGNILPSINQELEAKLKLLWKECLLENDFTEELTVNVSSISCKCGNKQFTFNLT</sequence>
<reference evidence="8" key="2">
    <citation type="submission" date="2024-06" db="UniProtKB">
        <authorList>
            <consortium name="EnsemblMetazoa"/>
        </authorList>
    </citation>
    <scope>IDENTIFICATION</scope>
</reference>
<dbReference type="GO" id="GO:0005634">
    <property type="term" value="C:nucleus"/>
    <property type="evidence" value="ECO:0007669"/>
    <property type="project" value="TreeGrafter"/>
</dbReference>
<dbReference type="GO" id="GO:0016829">
    <property type="term" value="F:lyase activity"/>
    <property type="evidence" value="ECO:0007669"/>
    <property type="project" value="UniProtKB-KW"/>
</dbReference>
<reference evidence="9" key="1">
    <citation type="journal article" date="2010" name="Nature">
        <title>The Amphimedon queenslandica genome and the evolution of animal complexity.</title>
        <authorList>
            <person name="Srivastava M."/>
            <person name="Simakov O."/>
            <person name="Chapman J."/>
            <person name="Fahey B."/>
            <person name="Gauthier M.E."/>
            <person name="Mitros T."/>
            <person name="Richards G.S."/>
            <person name="Conaco C."/>
            <person name="Dacre M."/>
            <person name="Hellsten U."/>
            <person name="Larroux C."/>
            <person name="Putnam N.H."/>
            <person name="Stanke M."/>
            <person name="Adamska M."/>
            <person name="Darling A."/>
            <person name="Degnan S.M."/>
            <person name="Oakley T.H."/>
            <person name="Plachetzki D.C."/>
            <person name="Zhai Y."/>
            <person name="Adamski M."/>
            <person name="Calcino A."/>
            <person name="Cummins S.F."/>
            <person name="Goodstein D.M."/>
            <person name="Harris C."/>
            <person name="Jackson D.J."/>
            <person name="Leys S.P."/>
            <person name="Shu S."/>
            <person name="Woodcroft B.J."/>
            <person name="Vervoort M."/>
            <person name="Kosik K.S."/>
            <person name="Manning G."/>
            <person name="Degnan B.M."/>
            <person name="Rokhsar D.S."/>
        </authorList>
    </citation>
    <scope>NUCLEOTIDE SEQUENCE [LARGE SCALE GENOMIC DNA]</scope>
</reference>
<protein>
    <recommendedName>
        <fullName evidence="6">U6 snRNA phosphodiesterase 1</fullName>
    </recommendedName>
    <alternativeName>
        <fullName evidence="7">3'-5' RNA exonuclease USB1</fullName>
    </alternativeName>
</protein>
<evidence type="ECO:0000313" key="8">
    <source>
        <dbReference type="EnsemblMetazoa" id="XP_019853564.1"/>
    </source>
</evidence>
<dbReference type="GO" id="GO:0034477">
    <property type="term" value="P:U6 snRNA 3'-end processing"/>
    <property type="evidence" value="ECO:0007669"/>
    <property type="project" value="InterPro"/>
</dbReference>
<evidence type="ECO:0000256" key="1">
    <source>
        <dbReference type="ARBA" id="ARBA00022722"/>
    </source>
</evidence>
<comment type="catalytic activity">
    <reaction evidence="5">
        <text>a 3'-end uridylyl-uridine-RNA = a 3'-end 2',3'-cyclophospho-uridine-RNA + uridine</text>
        <dbReference type="Rhea" id="RHEA:46052"/>
        <dbReference type="Rhea" id="RHEA-COMP:17384"/>
        <dbReference type="Rhea" id="RHEA-COMP:17385"/>
        <dbReference type="ChEBI" id="CHEBI:16704"/>
        <dbReference type="ChEBI" id="CHEBI:85643"/>
        <dbReference type="ChEBI" id="CHEBI:85644"/>
    </reaction>
    <physiologicalReaction direction="left-to-right" evidence="5">
        <dbReference type="Rhea" id="RHEA:46053"/>
    </physiologicalReaction>
</comment>
<evidence type="ECO:0000256" key="6">
    <source>
        <dbReference type="ARBA" id="ARBA00029543"/>
    </source>
</evidence>
<evidence type="ECO:0000256" key="7">
    <source>
        <dbReference type="ARBA" id="ARBA00030030"/>
    </source>
</evidence>
<organism evidence="8 9">
    <name type="scientific">Amphimedon queenslandica</name>
    <name type="common">Sponge</name>
    <dbReference type="NCBI Taxonomy" id="400682"/>
    <lineage>
        <taxon>Eukaryota</taxon>
        <taxon>Metazoa</taxon>
        <taxon>Porifera</taxon>
        <taxon>Demospongiae</taxon>
        <taxon>Heteroscleromorpha</taxon>
        <taxon>Haplosclerida</taxon>
        <taxon>Niphatidae</taxon>
        <taxon>Amphimedon</taxon>
    </lineage>
</organism>
<dbReference type="Gene3D" id="3.90.1140.10">
    <property type="entry name" value="Cyclic phosphodiesterase"/>
    <property type="match status" value="1"/>
</dbReference>
<evidence type="ECO:0000256" key="4">
    <source>
        <dbReference type="ARBA" id="ARBA00023242"/>
    </source>
</evidence>
<dbReference type="PANTHER" id="PTHR13522">
    <property type="entry name" value="U6 SNRNA PHOSPHODIESTERASE 1"/>
    <property type="match status" value="1"/>
</dbReference>
<evidence type="ECO:0000256" key="3">
    <source>
        <dbReference type="ARBA" id="ARBA00023239"/>
    </source>
</evidence>
<dbReference type="InterPro" id="IPR027521">
    <property type="entry name" value="Usb1"/>
</dbReference>
<accession>A0AAN0J965</accession>
<keyword evidence="9" id="KW-1185">Reference proteome</keyword>
<name>A0AAN0J965_AMPQE</name>
<dbReference type="KEGG" id="aqu:109582930"/>
<keyword evidence="4" id="KW-0539">Nucleus</keyword>
<evidence type="ECO:0000256" key="2">
    <source>
        <dbReference type="ARBA" id="ARBA00022801"/>
    </source>
</evidence>
<dbReference type="RefSeq" id="XP_019853564.1">
    <property type="nucleotide sequence ID" value="XM_019998005.1"/>
</dbReference>
<dbReference type="Pfam" id="PF09749">
    <property type="entry name" value="HVSL"/>
    <property type="match status" value="1"/>
</dbReference>
<dbReference type="PANTHER" id="PTHR13522:SF3">
    <property type="entry name" value="U6 SNRNA PHOSPHODIESTERASE 1"/>
    <property type="match status" value="1"/>
</dbReference>
<dbReference type="AlphaFoldDB" id="A0AAN0J965"/>
<keyword evidence="3" id="KW-0456">Lyase</keyword>